<organism evidence="1 2">
    <name type="scientific">Paenibacillus thailandensis</name>
    <dbReference type="NCBI Taxonomy" id="393250"/>
    <lineage>
        <taxon>Bacteria</taxon>
        <taxon>Bacillati</taxon>
        <taxon>Bacillota</taxon>
        <taxon>Bacilli</taxon>
        <taxon>Bacillales</taxon>
        <taxon>Paenibacillaceae</taxon>
        <taxon>Paenibacillus</taxon>
    </lineage>
</organism>
<name>A0ABW5R3K1_9BACL</name>
<dbReference type="EMBL" id="JBHUMY010000033">
    <property type="protein sequence ID" value="MFD2662876.1"/>
    <property type="molecule type" value="Genomic_DNA"/>
</dbReference>
<dbReference type="RefSeq" id="WP_379277870.1">
    <property type="nucleotide sequence ID" value="NZ_JBHUGT010000016.1"/>
</dbReference>
<evidence type="ECO:0000313" key="2">
    <source>
        <dbReference type="Proteomes" id="UP001597493"/>
    </source>
</evidence>
<evidence type="ECO:0000313" key="1">
    <source>
        <dbReference type="EMBL" id="MFD2662876.1"/>
    </source>
</evidence>
<keyword evidence="2" id="KW-1185">Reference proteome</keyword>
<gene>
    <name evidence="1" type="ORF">ACFSW5_21710</name>
</gene>
<sequence>MLALAPWEWHADSQALGDLAPRSERYPDYEKAVGGSLAIYLERRNARRLYGDRNYAMTNTGGPGHGITGSTIIPTSACFIFSGEPGGAGMSDSRARGPHSRSARPVRHDKLIRIVIFDFTFGFVSGIAAA</sequence>
<comment type="caution">
    <text evidence="1">The sequence shown here is derived from an EMBL/GenBank/DDBJ whole genome shotgun (WGS) entry which is preliminary data.</text>
</comment>
<protein>
    <submittedName>
        <fullName evidence="1">Uncharacterized protein</fullName>
    </submittedName>
</protein>
<reference evidence="2" key="1">
    <citation type="journal article" date="2019" name="Int. J. Syst. Evol. Microbiol.">
        <title>The Global Catalogue of Microorganisms (GCM) 10K type strain sequencing project: providing services to taxonomists for standard genome sequencing and annotation.</title>
        <authorList>
            <consortium name="The Broad Institute Genomics Platform"/>
            <consortium name="The Broad Institute Genome Sequencing Center for Infectious Disease"/>
            <person name="Wu L."/>
            <person name="Ma J."/>
        </authorList>
    </citation>
    <scope>NUCLEOTIDE SEQUENCE [LARGE SCALE GENOMIC DNA]</scope>
    <source>
        <strain evidence="2">TISTR 1827</strain>
    </source>
</reference>
<accession>A0ABW5R3K1</accession>
<proteinExistence type="predicted"/>
<dbReference type="Proteomes" id="UP001597493">
    <property type="component" value="Unassembled WGS sequence"/>
</dbReference>